<dbReference type="InterPro" id="IPR050708">
    <property type="entry name" value="T6SS_VgrG/RHS"/>
</dbReference>
<proteinExistence type="predicted"/>
<dbReference type="EMBL" id="RQTJ01000023">
    <property type="protein sequence ID" value="RRA93319.1"/>
    <property type="molecule type" value="Genomic_DNA"/>
</dbReference>
<dbReference type="AlphaFoldDB" id="A0A3P1AW51"/>
<dbReference type="OrthoDB" id="1367325at2"/>
<protein>
    <submittedName>
        <fullName evidence="1">RHS repeat-associated core domain-containing protein</fullName>
    </submittedName>
</protein>
<keyword evidence="2" id="KW-1185">Reference proteome</keyword>
<comment type="caution">
    <text evidence="1">The sequence shown here is derived from an EMBL/GenBank/DDBJ whole genome shotgun (WGS) entry which is preliminary data.</text>
</comment>
<dbReference type="PANTHER" id="PTHR32305">
    <property type="match status" value="1"/>
</dbReference>
<sequence length="129" mass="14723">MMVEHNQSANNGVGYGNKYKFNGKELDDATGMYYYGARYYDPRISIFVSVDPLAEKYPGWTPYHYVHNNPVNMVDPTGMEAEWIPGTDGKAIDYKRNEDGIVEFSKNTPDDLKDVMSEMVKSEKGDEVY</sequence>
<evidence type="ECO:0000313" key="1">
    <source>
        <dbReference type="EMBL" id="RRA93319.1"/>
    </source>
</evidence>
<dbReference type="InterPro" id="IPR022385">
    <property type="entry name" value="Rhs_assc_core"/>
</dbReference>
<organism evidence="1 2">
    <name type="scientific">Paenimyroides viscosum</name>
    <dbReference type="NCBI Taxonomy" id="2488729"/>
    <lineage>
        <taxon>Bacteria</taxon>
        <taxon>Pseudomonadati</taxon>
        <taxon>Bacteroidota</taxon>
        <taxon>Flavobacteriia</taxon>
        <taxon>Flavobacteriales</taxon>
        <taxon>Flavobacteriaceae</taxon>
        <taxon>Paenimyroides</taxon>
    </lineage>
</organism>
<dbReference type="NCBIfam" id="TIGR03696">
    <property type="entry name" value="Rhs_assc_core"/>
    <property type="match status" value="1"/>
</dbReference>
<reference evidence="1 2" key="1">
    <citation type="submission" date="2018-11" db="EMBL/GenBank/DDBJ databases">
        <title>Flavobacterium sp. nov., YIM 102796 draft genome.</title>
        <authorList>
            <person name="Li G."/>
            <person name="Jiang Y."/>
        </authorList>
    </citation>
    <scope>NUCLEOTIDE SEQUENCE [LARGE SCALE GENOMIC DNA]</scope>
    <source>
        <strain evidence="1 2">YIM 102796</strain>
    </source>
</reference>
<dbReference type="PANTHER" id="PTHR32305:SF15">
    <property type="entry name" value="PROTEIN RHSA-RELATED"/>
    <property type="match status" value="1"/>
</dbReference>
<accession>A0A3P1AW51</accession>
<evidence type="ECO:0000313" key="2">
    <source>
        <dbReference type="Proteomes" id="UP000268372"/>
    </source>
</evidence>
<name>A0A3P1AW51_9FLAO</name>
<gene>
    <name evidence="1" type="ORF">EG242_10350</name>
</gene>
<dbReference type="Gene3D" id="2.180.10.10">
    <property type="entry name" value="RHS repeat-associated core"/>
    <property type="match status" value="1"/>
</dbReference>
<dbReference type="Proteomes" id="UP000268372">
    <property type="component" value="Unassembled WGS sequence"/>
</dbReference>